<evidence type="ECO:0000313" key="2">
    <source>
        <dbReference type="EMBL" id="RZB47638.1"/>
    </source>
</evidence>
<name>A0A445FFK2_GLYSO</name>
<protein>
    <submittedName>
        <fullName evidence="2">Uncharacterized protein</fullName>
    </submittedName>
</protein>
<dbReference type="AlphaFoldDB" id="A0A445FFK2"/>
<sequence>MEVLAQEAYNIGKIKCAENLLKKKGRDFRLFYLFTAEQLSALSLLSVVMFFKLTFIVKRPYGDVIMLTCRALGAFALVALPKASDSLKGGKWSHVVKMTRGSLG</sequence>
<proteinExistence type="predicted"/>
<evidence type="ECO:0000313" key="3">
    <source>
        <dbReference type="Proteomes" id="UP000289340"/>
    </source>
</evidence>
<accession>A0A445FFK2</accession>
<dbReference type="Proteomes" id="UP000289340">
    <property type="component" value="Chromosome 19"/>
</dbReference>
<reference evidence="2 3" key="1">
    <citation type="submission" date="2018-09" db="EMBL/GenBank/DDBJ databases">
        <title>A high-quality reference genome of wild soybean provides a powerful tool to mine soybean genomes.</title>
        <authorList>
            <person name="Xie M."/>
            <person name="Chung C.Y.L."/>
            <person name="Li M.-W."/>
            <person name="Wong F.-L."/>
            <person name="Chan T.-F."/>
            <person name="Lam H.-M."/>
        </authorList>
    </citation>
    <scope>NUCLEOTIDE SEQUENCE [LARGE SCALE GENOMIC DNA]</scope>
    <source>
        <strain evidence="3">cv. W05</strain>
        <tissue evidence="2">Hypocotyl of etiolated seedlings</tissue>
    </source>
</reference>
<keyword evidence="3" id="KW-1185">Reference proteome</keyword>
<feature type="transmembrane region" description="Helical" evidence="1">
    <location>
        <begin position="30"/>
        <end position="55"/>
    </location>
</feature>
<organism evidence="2 3">
    <name type="scientific">Glycine soja</name>
    <name type="common">Wild soybean</name>
    <dbReference type="NCBI Taxonomy" id="3848"/>
    <lineage>
        <taxon>Eukaryota</taxon>
        <taxon>Viridiplantae</taxon>
        <taxon>Streptophyta</taxon>
        <taxon>Embryophyta</taxon>
        <taxon>Tracheophyta</taxon>
        <taxon>Spermatophyta</taxon>
        <taxon>Magnoliopsida</taxon>
        <taxon>eudicotyledons</taxon>
        <taxon>Gunneridae</taxon>
        <taxon>Pentapetalae</taxon>
        <taxon>rosids</taxon>
        <taxon>fabids</taxon>
        <taxon>Fabales</taxon>
        <taxon>Fabaceae</taxon>
        <taxon>Papilionoideae</taxon>
        <taxon>50 kb inversion clade</taxon>
        <taxon>NPAAA clade</taxon>
        <taxon>indigoferoid/millettioid clade</taxon>
        <taxon>Phaseoleae</taxon>
        <taxon>Glycine</taxon>
        <taxon>Glycine subgen. Soja</taxon>
    </lineage>
</organism>
<evidence type="ECO:0000256" key="1">
    <source>
        <dbReference type="SAM" id="Phobius"/>
    </source>
</evidence>
<keyword evidence="1" id="KW-0812">Transmembrane</keyword>
<gene>
    <name evidence="2" type="ORF">D0Y65_051290</name>
</gene>
<keyword evidence="1" id="KW-0472">Membrane</keyword>
<dbReference type="EMBL" id="QZWG01000019">
    <property type="protein sequence ID" value="RZB47639.1"/>
    <property type="molecule type" value="Genomic_DNA"/>
</dbReference>
<comment type="caution">
    <text evidence="2">The sequence shown here is derived from an EMBL/GenBank/DDBJ whole genome shotgun (WGS) entry which is preliminary data.</text>
</comment>
<keyword evidence="1" id="KW-1133">Transmembrane helix</keyword>
<dbReference type="EMBL" id="QZWG01000019">
    <property type="protein sequence ID" value="RZB47638.1"/>
    <property type="molecule type" value="Genomic_DNA"/>
</dbReference>